<dbReference type="GO" id="GO:0042597">
    <property type="term" value="C:periplasmic space"/>
    <property type="evidence" value="ECO:0007669"/>
    <property type="project" value="UniProtKB-SubCell"/>
</dbReference>
<dbReference type="PROSITE" id="PS51257">
    <property type="entry name" value="PROKAR_LIPOPROTEIN"/>
    <property type="match status" value="1"/>
</dbReference>
<name>A0A5S5BS33_9BACL</name>
<dbReference type="Proteomes" id="UP000323257">
    <property type="component" value="Unassembled WGS sequence"/>
</dbReference>
<keyword evidence="5" id="KW-1133">Transmembrane helix</keyword>
<proteinExistence type="inferred from homology"/>
<evidence type="ECO:0000256" key="4">
    <source>
        <dbReference type="SAM" id="MobiDB-lite"/>
    </source>
</evidence>
<feature type="transmembrane region" description="Helical" evidence="5">
    <location>
        <begin position="12"/>
        <end position="30"/>
    </location>
</feature>
<feature type="domain" description="SsuA/THI5-like" evidence="6">
    <location>
        <begin position="105"/>
        <end position="290"/>
    </location>
</feature>
<accession>A0A5S5BS33</accession>
<dbReference type="RefSeq" id="WP_148932738.1">
    <property type="nucleotide sequence ID" value="NZ_VNHS01000013.1"/>
</dbReference>
<organism evidence="7 8">
    <name type="scientific">Paenibacillus methanolicus</name>
    <dbReference type="NCBI Taxonomy" id="582686"/>
    <lineage>
        <taxon>Bacteria</taxon>
        <taxon>Bacillati</taxon>
        <taxon>Bacillota</taxon>
        <taxon>Bacilli</taxon>
        <taxon>Bacillales</taxon>
        <taxon>Paenibacillaceae</taxon>
        <taxon>Paenibacillus</taxon>
    </lineage>
</organism>
<dbReference type="Pfam" id="PF09084">
    <property type="entry name" value="NMT1"/>
    <property type="match status" value="1"/>
</dbReference>
<dbReference type="PANTHER" id="PTHR30024:SF47">
    <property type="entry name" value="TAURINE-BINDING PERIPLASMIC PROTEIN"/>
    <property type="match status" value="1"/>
</dbReference>
<evidence type="ECO:0000256" key="2">
    <source>
        <dbReference type="ARBA" id="ARBA00010742"/>
    </source>
</evidence>
<evidence type="ECO:0000313" key="8">
    <source>
        <dbReference type="Proteomes" id="UP000323257"/>
    </source>
</evidence>
<evidence type="ECO:0000256" key="3">
    <source>
        <dbReference type="ARBA" id="ARBA00022729"/>
    </source>
</evidence>
<reference evidence="7 8" key="1">
    <citation type="submission" date="2019-07" db="EMBL/GenBank/DDBJ databases">
        <title>Genomic Encyclopedia of Type Strains, Phase III (KMG-III): the genomes of soil and plant-associated and newly described type strains.</title>
        <authorList>
            <person name="Whitman W."/>
        </authorList>
    </citation>
    <scope>NUCLEOTIDE SEQUENCE [LARGE SCALE GENOMIC DNA]</scope>
    <source>
        <strain evidence="7 8">BL24</strain>
    </source>
</reference>
<dbReference type="PANTHER" id="PTHR30024">
    <property type="entry name" value="ALIPHATIC SULFONATES-BINDING PROTEIN-RELATED"/>
    <property type="match status" value="1"/>
</dbReference>
<dbReference type="InterPro" id="IPR015168">
    <property type="entry name" value="SsuA/THI5"/>
</dbReference>
<keyword evidence="8" id="KW-1185">Reference proteome</keyword>
<dbReference type="Gene3D" id="3.40.190.10">
    <property type="entry name" value="Periplasmic binding protein-like II"/>
    <property type="match status" value="2"/>
</dbReference>
<dbReference type="SUPFAM" id="SSF53850">
    <property type="entry name" value="Periplasmic binding protein-like II"/>
    <property type="match status" value="1"/>
</dbReference>
<feature type="compositionally biased region" description="Low complexity" evidence="4">
    <location>
        <begin position="39"/>
        <end position="55"/>
    </location>
</feature>
<sequence>MNNVQKRKRGFGKLGIIMAAVVMTAVVLSGCGGDKTVTANANAGNGNKGAKNEAASSTNGEPELLELRYQGGVGSVTLPELAEDLGYLAPIKLKWIGNTISGPQDIQSAATGDVDFGGAFNGAVVKLIASKAPVVPVIGYYGVNEKRWAGYFVLEDSPIKTARDFIGKTVGMNTLGAHYEVVLKTWLRKEGLTEDEIKSVQLVVIPPINAEQALRQGQVDVATLGDMARDKALERGGIRPIFNDYDLLGEFTAGSYVLRKDFIEKNPNTTRKFVEAVAKAIEWARTTPTEEVGARLEKILTERGRDEDTSVLKYFKSYGVAGKGGLISDKEFQIWIDWLENEGTIKKGQVKVPDIYTNEFNPFQDEANK</sequence>
<evidence type="ECO:0000256" key="5">
    <source>
        <dbReference type="SAM" id="Phobius"/>
    </source>
</evidence>
<gene>
    <name evidence="7" type="ORF">BCM02_11365</name>
</gene>
<dbReference type="OrthoDB" id="9815602at2"/>
<dbReference type="EMBL" id="VNHS01000013">
    <property type="protein sequence ID" value="TYP69734.1"/>
    <property type="molecule type" value="Genomic_DNA"/>
</dbReference>
<keyword evidence="5" id="KW-0812">Transmembrane</keyword>
<dbReference type="AlphaFoldDB" id="A0A5S5BS33"/>
<evidence type="ECO:0000256" key="1">
    <source>
        <dbReference type="ARBA" id="ARBA00004418"/>
    </source>
</evidence>
<evidence type="ECO:0000313" key="7">
    <source>
        <dbReference type="EMBL" id="TYP69734.1"/>
    </source>
</evidence>
<keyword evidence="3" id="KW-0732">Signal</keyword>
<evidence type="ECO:0000259" key="6">
    <source>
        <dbReference type="Pfam" id="PF09084"/>
    </source>
</evidence>
<feature type="region of interest" description="Disordered" evidence="4">
    <location>
        <begin position="38"/>
        <end position="58"/>
    </location>
</feature>
<comment type="similarity">
    <text evidence="2">Belongs to the bacterial solute-binding protein SsuA/TauA family.</text>
</comment>
<comment type="caution">
    <text evidence="7">The sequence shown here is derived from an EMBL/GenBank/DDBJ whole genome shotgun (WGS) entry which is preliminary data.</text>
</comment>
<comment type="subcellular location">
    <subcellularLocation>
        <location evidence="1">Periplasm</location>
    </subcellularLocation>
</comment>
<protein>
    <submittedName>
        <fullName evidence="7">ABC-type nitrate/sulfonate/bicarbonate transport system substrate-binding protein</fullName>
    </submittedName>
</protein>
<keyword evidence="5" id="KW-0472">Membrane</keyword>